<dbReference type="InterPro" id="IPR024370">
    <property type="entry name" value="PBP_domain"/>
</dbReference>
<reference evidence="8" key="2">
    <citation type="submission" date="2020-09" db="EMBL/GenBank/DDBJ databases">
        <authorList>
            <person name="Sun Q."/>
            <person name="Ohkuma M."/>
        </authorList>
    </citation>
    <scope>NUCLEOTIDE SEQUENCE</scope>
    <source>
        <strain evidence="8">JCM 19831</strain>
    </source>
</reference>
<dbReference type="EMBL" id="BMPI01000061">
    <property type="protein sequence ID" value="GGM70808.1"/>
    <property type="molecule type" value="Genomic_DNA"/>
</dbReference>
<keyword evidence="3 4" id="KW-0592">Phosphate transport</keyword>
<gene>
    <name evidence="8" type="ORF">GCM10007977_085830</name>
</gene>
<evidence type="ECO:0000256" key="6">
    <source>
        <dbReference type="SAM" id="SignalP"/>
    </source>
</evidence>
<evidence type="ECO:0000313" key="8">
    <source>
        <dbReference type="EMBL" id="GGM70808.1"/>
    </source>
</evidence>
<dbReference type="PIRSF" id="PIRSF002756">
    <property type="entry name" value="PstS"/>
    <property type="match status" value="1"/>
</dbReference>
<evidence type="ECO:0000256" key="1">
    <source>
        <dbReference type="ARBA" id="ARBA00008725"/>
    </source>
</evidence>
<dbReference type="GO" id="GO:0042301">
    <property type="term" value="F:phosphate ion binding"/>
    <property type="evidence" value="ECO:0007669"/>
    <property type="project" value="InterPro"/>
</dbReference>
<feature type="domain" description="PBP" evidence="7">
    <location>
        <begin position="49"/>
        <end position="343"/>
    </location>
</feature>
<dbReference type="GO" id="GO:0043190">
    <property type="term" value="C:ATP-binding cassette (ABC) transporter complex"/>
    <property type="evidence" value="ECO:0007669"/>
    <property type="project" value="InterPro"/>
</dbReference>
<proteinExistence type="inferred from homology"/>
<comment type="similarity">
    <text evidence="1 4">Belongs to the PstS family.</text>
</comment>
<feature type="chain" id="PRO_5037916691" description="Phosphate-binding protein" evidence="6">
    <location>
        <begin position="22"/>
        <end position="373"/>
    </location>
</feature>
<feature type="binding site" evidence="5">
    <location>
        <position position="89"/>
    </location>
    <ligand>
        <name>phosphate</name>
        <dbReference type="ChEBI" id="CHEBI:43474"/>
    </ligand>
</feature>
<keyword evidence="6" id="KW-0732">Signal</keyword>
<evidence type="ECO:0000256" key="3">
    <source>
        <dbReference type="ARBA" id="ARBA00022592"/>
    </source>
</evidence>
<dbReference type="Pfam" id="PF12849">
    <property type="entry name" value="PBP_like_2"/>
    <property type="match status" value="1"/>
</dbReference>
<dbReference type="PROSITE" id="PS51257">
    <property type="entry name" value="PROKAR_LIPOPROTEIN"/>
    <property type="match status" value="1"/>
</dbReference>
<protein>
    <recommendedName>
        <fullName evidence="4">Phosphate-binding protein</fullName>
    </recommendedName>
</protein>
<dbReference type="NCBIfam" id="TIGR00975">
    <property type="entry name" value="3a0107s03"/>
    <property type="match status" value="1"/>
</dbReference>
<dbReference type="GO" id="GO:0035435">
    <property type="term" value="P:phosphate ion transmembrane transport"/>
    <property type="evidence" value="ECO:0007669"/>
    <property type="project" value="InterPro"/>
</dbReference>
<dbReference type="InterPro" id="IPR005673">
    <property type="entry name" value="ABC_phos-bd_PstS"/>
</dbReference>
<dbReference type="AlphaFoldDB" id="A0A917UC09"/>
<feature type="binding site" evidence="5">
    <location>
        <position position="107"/>
    </location>
    <ligand>
        <name>phosphate</name>
        <dbReference type="ChEBI" id="CHEBI:43474"/>
    </ligand>
</feature>
<dbReference type="InterPro" id="IPR050962">
    <property type="entry name" value="Phosphate-bind_PstS"/>
</dbReference>
<feature type="binding site" evidence="5">
    <location>
        <begin position="59"/>
        <end position="61"/>
    </location>
    <ligand>
        <name>phosphate</name>
        <dbReference type="ChEBI" id="CHEBI:43474"/>
    </ligand>
</feature>
<sequence>MNLKRHGLIAGIAITATLALAACGSDNETPSTPGAAGSSGAAGGGSIACATGSLTSQGSSAQKNAMDEWIKAYQQACSGAKIDYQGTGSGAGITAFTGGTADFAGSDSALKDGDETTKSTARCGGSPALNLPMVTGPIAIAYNLDGVKDLQLKPATLAKIFNGSVKTWDDAAIKADNPSATLPSTPILAVHRADSSGTTENFTDYLTKTAASDWTFGKDKVWKAPGGQGEQKSDGVAAALKKSAGSIGYVEWSFAKTNSLATAKVYNGAGEYTALTGEAAGKTVAGAKITGTGDDLKLSIDYATKEAGAYPIILVTYEIVCSKGTAADKLALVKGFLGYTASADGQKVLDKLGYAPLPESVRAKVETSVKNLA</sequence>
<evidence type="ECO:0000259" key="7">
    <source>
        <dbReference type="Pfam" id="PF12849"/>
    </source>
</evidence>
<dbReference type="CDD" id="cd13565">
    <property type="entry name" value="PBP2_PstS"/>
    <property type="match status" value="1"/>
</dbReference>
<dbReference type="PANTHER" id="PTHR42996:SF1">
    <property type="entry name" value="PHOSPHATE-BINDING PROTEIN PSTS"/>
    <property type="match status" value="1"/>
</dbReference>
<dbReference type="Proteomes" id="UP000642070">
    <property type="component" value="Unassembled WGS sequence"/>
</dbReference>
<dbReference type="Gene3D" id="3.40.190.10">
    <property type="entry name" value="Periplasmic binding protein-like II"/>
    <property type="match status" value="2"/>
</dbReference>
<dbReference type="PANTHER" id="PTHR42996">
    <property type="entry name" value="PHOSPHATE-BINDING PROTEIN PSTS"/>
    <property type="match status" value="1"/>
</dbReference>
<evidence type="ECO:0000256" key="5">
    <source>
        <dbReference type="PIRSR" id="PIRSR002756-1"/>
    </source>
</evidence>
<organism evidence="8 9">
    <name type="scientific">Dactylosporangium sucinum</name>
    <dbReference type="NCBI Taxonomy" id="1424081"/>
    <lineage>
        <taxon>Bacteria</taxon>
        <taxon>Bacillati</taxon>
        <taxon>Actinomycetota</taxon>
        <taxon>Actinomycetes</taxon>
        <taxon>Micromonosporales</taxon>
        <taxon>Micromonosporaceae</taxon>
        <taxon>Dactylosporangium</taxon>
    </lineage>
</organism>
<evidence type="ECO:0000313" key="9">
    <source>
        <dbReference type="Proteomes" id="UP000642070"/>
    </source>
</evidence>
<evidence type="ECO:0000256" key="2">
    <source>
        <dbReference type="ARBA" id="ARBA00022448"/>
    </source>
</evidence>
<name>A0A917UC09_9ACTN</name>
<keyword evidence="2 4" id="KW-0813">Transport</keyword>
<feature type="signal peptide" evidence="6">
    <location>
        <begin position="1"/>
        <end position="21"/>
    </location>
</feature>
<keyword evidence="9" id="KW-1185">Reference proteome</keyword>
<reference evidence="8" key="1">
    <citation type="journal article" date="2014" name="Int. J. Syst. Evol. Microbiol.">
        <title>Complete genome sequence of Corynebacterium casei LMG S-19264T (=DSM 44701T), isolated from a smear-ripened cheese.</title>
        <authorList>
            <consortium name="US DOE Joint Genome Institute (JGI-PGF)"/>
            <person name="Walter F."/>
            <person name="Albersmeier A."/>
            <person name="Kalinowski J."/>
            <person name="Ruckert C."/>
        </authorList>
    </citation>
    <scope>NUCLEOTIDE SEQUENCE</scope>
    <source>
        <strain evidence="8">JCM 19831</strain>
    </source>
</reference>
<dbReference type="SUPFAM" id="SSF53850">
    <property type="entry name" value="Periplasmic binding protein-like II"/>
    <property type="match status" value="1"/>
</dbReference>
<dbReference type="RefSeq" id="WP_190255824.1">
    <property type="nucleotide sequence ID" value="NZ_BMPI01000061.1"/>
</dbReference>
<accession>A0A917UC09</accession>
<evidence type="ECO:0000256" key="4">
    <source>
        <dbReference type="PIRNR" id="PIRNR002756"/>
    </source>
</evidence>
<feature type="binding site" evidence="5">
    <location>
        <begin position="196"/>
        <end position="198"/>
    </location>
    <ligand>
        <name>phosphate</name>
        <dbReference type="ChEBI" id="CHEBI:43474"/>
    </ligand>
</feature>
<comment type="caution">
    <text evidence="8">The sequence shown here is derived from an EMBL/GenBank/DDBJ whole genome shotgun (WGS) entry which is preliminary data.</text>
</comment>